<dbReference type="Pfam" id="PF04892">
    <property type="entry name" value="VanZ"/>
    <property type="match status" value="1"/>
</dbReference>
<feature type="domain" description="VanZ-like" evidence="2">
    <location>
        <begin position="18"/>
        <end position="154"/>
    </location>
</feature>
<evidence type="ECO:0000313" key="4">
    <source>
        <dbReference type="Proteomes" id="UP001595752"/>
    </source>
</evidence>
<feature type="transmembrane region" description="Helical" evidence="1">
    <location>
        <begin position="82"/>
        <end position="99"/>
    </location>
</feature>
<protein>
    <submittedName>
        <fullName evidence="3">VanZ family protein</fullName>
    </submittedName>
</protein>
<comment type="caution">
    <text evidence="3">The sequence shown here is derived from an EMBL/GenBank/DDBJ whole genome shotgun (WGS) entry which is preliminary data.</text>
</comment>
<dbReference type="InterPro" id="IPR006976">
    <property type="entry name" value="VanZ-like"/>
</dbReference>
<organism evidence="3 4">
    <name type="scientific">Bacillus songklensis</name>
    <dbReference type="NCBI Taxonomy" id="1069116"/>
    <lineage>
        <taxon>Bacteria</taxon>
        <taxon>Bacillati</taxon>
        <taxon>Bacillota</taxon>
        <taxon>Bacilli</taxon>
        <taxon>Bacillales</taxon>
        <taxon>Bacillaceae</taxon>
        <taxon>Bacillus</taxon>
    </lineage>
</organism>
<feature type="transmembrane region" description="Helical" evidence="1">
    <location>
        <begin position="134"/>
        <end position="154"/>
    </location>
</feature>
<sequence>MTESFFPYRKDTPMRKTLLIFLLLAIFYASNTPGLKATKPETWISLPSLKENVNLSTIFQPGSRFYKPVPFEPAKEFIARKSAHITFFGLLTLLFFWNLPKRRGRYALAVLLTGLFAFTDEIHQAFILDRDGRLTDVLLDTTSGAIVMLIVYWINRKRRLEENQHYA</sequence>
<accession>A0ABV8B325</accession>
<evidence type="ECO:0000256" key="1">
    <source>
        <dbReference type="SAM" id="Phobius"/>
    </source>
</evidence>
<feature type="transmembrane region" description="Helical" evidence="1">
    <location>
        <begin position="106"/>
        <end position="128"/>
    </location>
</feature>
<evidence type="ECO:0000313" key="3">
    <source>
        <dbReference type="EMBL" id="MFC3884657.1"/>
    </source>
</evidence>
<keyword evidence="1" id="KW-1133">Transmembrane helix</keyword>
<reference evidence="4" key="1">
    <citation type="journal article" date="2019" name="Int. J. Syst. Evol. Microbiol.">
        <title>The Global Catalogue of Microorganisms (GCM) 10K type strain sequencing project: providing services to taxonomists for standard genome sequencing and annotation.</title>
        <authorList>
            <consortium name="The Broad Institute Genomics Platform"/>
            <consortium name="The Broad Institute Genome Sequencing Center for Infectious Disease"/>
            <person name="Wu L."/>
            <person name="Ma J."/>
        </authorList>
    </citation>
    <scope>NUCLEOTIDE SEQUENCE [LARGE SCALE GENOMIC DNA]</scope>
    <source>
        <strain evidence="4">CCUG 61889</strain>
    </source>
</reference>
<keyword evidence="4" id="KW-1185">Reference proteome</keyword>
<name>A0ABV8B325_9BACI</name>
<dbReference type="NCBIfam" id="NF037970">
    <property type="entry name" value="vanZ_1"/>
    <property type="match status" value="1"/>
</dbReference>
<proteinExistence type="predicted"/>
<dbReference type="EMBL" id="JBHRZT010000052">
    <property type="protein sequence ID" value="MFC3884657.1"/>
    <property type="molecule type" value="Genomic_DNA"/>
</dbReference>
<keyword evidence="1" id="KW-0812">Transmembrane</keyword>
<keyword evidence="1" id="KW-0472">Membrane</keyword>
<dbReference type="Proteomes" id="UP001595752">
    <property type="component" value="Unassembled WGS sequence"/>
</dbReference>
<evidence type="ECO:0000259" key="2">
    <source>
        <dbReference type="Pfam" id="PF04892"/>
    </source>
</evidence>
<gene>
    <name evidence="3" type="ORF">ACFOU2_14610</name>
</gene>